<sequence length="253" mass="27837">MNAIEVNNLSKSYADFEVLRDISFTIEVGESIAIIGSNGAGKSTLLKCLTRITQPSQGSINVFGEPILKFRTGALRRMRSSIGVVFQKHNLVPRLSVLTNVIHGDIGRLHNVSKFPLAGIRNWGQISASNQTRKKAMEALEMVSLSHLAMQRADTLSGGQSQRVAIARALMQKPNMILADEPVASLDPVAAKEVMSLFYDLCKNKNITLIFTSHNVEHALEYGNKVLAIKNGRLSLFKDSNSLEIKTLQAEYD</sequence>
<dbReference type="GO" id="GO:0016887">
    <property type="term" value="F:ATP hydrolysis activity"/>
    <property type="evidence" value="ECO:0007669"/>
    <property type="project" value="InterPro"/>
</dbReference>
<dbReference type="PROSITE" id="PS50893">
    <property type="entry name" value="ABC_TRANSPORTER_2"/>
    <property type="match status" value="1"/>
</dbReference>
<dbReference type="SMART" id="SM00382">
    <property type="entry name" value="AAA"/>
    <property type="match status" value="1"/>
</dbReference>
<name>A0A368DKF7_9PROT</name>
<evidence type="ECO:0000313" key="6">
    <source>
        <dbReference type="Proteomes" id="UP000253570"/>
    </source>
</evidence>
<dbReference type="InterPro" id="IPR017871">
    <property type="entry name" value="ABC_transporter-like_CS"/>
</dbReference>
<dbReference type="PROSITE" id="PS00211">
    <property type="entry name" value="ABC_TRANSPORTER_1"/>
    <property type="match status" value="1"/>
</dbReference>
<keyword evidence="1" id="KW-0813">Transport</keyword>
<feature type="domain" description="ABC transporter" evidence="4">
    <location>
        <begin position="4"/>
        <end position="252"/>
    </location>
</feature>
<evidence type="ECO:0000256" key="2">
    <source>
        <dbReference type="ARBA" id="ARBA00022741"/>
    </source>
</evidence>
<accession>A0A368DKF7</accession>
<keyword evidence="3 5" id="KW-0067">ATP-binding</keyword>
<dbReference type="SUPFAM" id="SSF52540">
    <property type="entry name" value="P-loop containing nucleoside triphosphate hydrolases"/>
    <property type="match status" value="1"/>
</dbReference>
<dbReference type="Proteomes" id="UP000253570">
    <property type="component" value="Unassembled WGS sequence"/>
</dbReference>
<dbReference type="InterPro" id="IPR050086">
    <property type="entry name" value="MetN_ABC_transporter-like"/>
</dbReference>
<protein>
    <submittedName>
        <fullName evidence="5">ATP-binding cassette domain-containing protein</fullName>
    </submittedName>
</protein>
<dbReference type="Pfam" id="PF00005">
    <property type="entry name" value="ABC_tran"/>
    <property type="match status" value="1"/>
</dbReference>
<dbReference type="InterPro" id="IPR027417">
    <property type="entry name" value="P-loop_NTPase"/>
</dbReference>
<dbReference type="InterPro" id="IPR003439">
    <property type="entry name" value="ABC_transporter-like_ATP-bd"/>
</dbReference>
<comment type="caution">
    <text evidence="5">The sequence shown here is derived from an EMBL/GenBank/DDBJ whole genome shotgun (WGS) entry which is preliminary data.</text>
</comment>
<dbReference type="EMBL" id="QOQD01000022">
    <property type="protein sequence ID" value="RCL71675.1"/>
    <property type="molecule type" value="Genomic_DNA"/>
</dbReference>
<proteinExistence type="predicted"/>
<dbReference type="Gene3D" id="3.40.50.300">
    <property type="entry name" value="P-loop containing nucleotide triphosphate hydrolases"/>
    <property type="match status" value="1"/>
</dbReference>
<reference evidence="5 6" key="1">
    <citation type="journal article" date="2018" name="Microbiome">
        <title>Fine metagenomic profile of the Mediterranean stratified and mixed water columns revealed by assembly and recruitment.</title>
        <authorList>
            <person name="Haro-Moreno J.M."/>
            <person name="Lopez-Perez M."/>
            <person name="De La Torre J.R."/>
            <person name="Picazo A."/>
            <person name="Camacho A."/>
            <person name="Rodriguez-Valera F."/>
        </authorList>
    </citation>
    <scope>NUCLEOTIDE SEQUENCE [LARGE SCALE GENOMIC DNA]</scope>
    <source>
        <strain evidence="5">MED-G57</strain>
    </source>
</reference>
<dbReference type="GO" id="GO:0005524">
    <property type="term" value="F:ATP binding"/>
    <property type="evidence" value="ECO:0007669"/>
    <property type="project" value="UniProtKB-KW"/>
</dbReference>
<dbReference type="PANTHER" id="PTHR43166">
    <property type="entry name" value="AMINO ACID IMPORT ATP-BINDING PROTEIN"/>
    <property type="match status" value="1"/>
</dbReference>
<evidence type="ECO:0000259" key="4">
    <source>
        <dbReference type="PROSITE" id="PS50893"/>
    </source>
</evidence>
<gene>
    <name evidence="5" type="ORF">DBW71_06360</name>
</gene>
<evidence type="ECO:0000256" key="1">
    <source>
        <dbReference type="ARBA" id="ARBA00022448"/>
    </source>
</evidence>
<evidence type="ECO:0000313" key="5">
    <source>
        <dbReference type="EMBL" id="RCL71675.1"/>
    </source>
</evidence>
<keyword evidence="2" id="KW-0547">Nucleotide-binding</keyword>
<dbReference type="AlphaFoldDB" id="A0A368DKF7"/>
<evidence type="ECO:0000256" key="3">
    <source>
        <dbReference type="ARBA" id="ARBA00022840"/>
    </source>
</evidence>
<organism evidence="5 6">
    <name type="scientific">PS1 clade bacterium</name>
    <dbReference type="NCBI Taxonomy" id="2175152"/>
    <lineage>
        <taxon>Bacteria</taxon>
        <taxon>Pseudomonadati</taxon>
        <taxon>Pseudomonadota</taxon>
        <taxon>Alphaproteobacteria</taxon>
        <taxon>PS1 clade</taxon>
    </lineage>
</organism>
<dbReference type="InterPro" id="IPR003593">
    <property type="entry name" value="AAA+_ATPase"/>
</dbReference>